<dbReference type="Proteomes" id="UP001344888">
    <property type="component" value="Unassembled WGS sequence"/>
</dbReference>
<proteinExistence type="predicted"/>
<keyword evidence="3" id="KW-1185">Reference proteome</keyword>
<sequence length="137" mass="14723">MSYDELVKGRIFFGGVADAKGAVEAENIDIVYDVRVNAVQDGEVPTCPIMCSPIVEQDLAGSIKAGATGIKETYEAGKNIYIHCGSGNGRASVMATAVLVELGLANDLESAEQLVKEMRQTANIRPNMREALEKLYK</sequence>
<organism evidence="2 3">
    <name type="scientific">Metasolibacillus meyeri</name>
    <dbReference type="NCBI Taxonomy" id="1071052"/>
    <lineage>
        <taxon>Bacteria</taxon>
        <taxon>Bacillati</taxon>
        <taxon>Bacillota</taxon>
        <taxon>Bacilli</taxon>
        <taxon>Bacillales</taxon>
        <taxon>Caryophanaceae</taxon>
        <taxon>Metasolibacillus</taxon>
    </lineage>
</organism>
<dbReference type="AlphaFoldDB" id="A0AAW9NXF7"/>
<dbReference type="SUPFAM" id="SSF52799">
    <property type="entry name" value="(Phosphotyrosine protein) phosphatases II"/>
    <property type="match status" value="1"/>
</dbReference>
<accession>A0AAW9NXF7</accession>
<dbReference type="InterPro" id="IPR029021">
    <property type="entry name" value="Prot-tyrosine_phosphatase-like"/>
</dbReference>
<evidence type="ECO:0000313" key="2">
    <source>
        <dbReference type="EMBL" id="MEC1180809.1"/>
    </source>
</evidence>
<dbReference type="InterPro" id="IPR000387">
    <property type="entry name" value="Tyr_Pase_dom"/>
</dbReference>
<dbReference type="RefSeq" id="WP_326125286.1">
    <property type="nucleotide sequence ID" value="NZ_JARSFG010000044.1"/>
</dbReference>
<reference evidence="2 3" key="1">
    <citation type="submission" date="2023-03" db="EMBL/GenBank/DDBJ databases">
        <title>Bacillus Genome Sequencing.</title>
        <authorList>
            <person name="Dunlap C."/>
        </authorList>
    </citation>
    <scope>NUCLEOTIDE SEQUENCE [LARGE SCALE GENOMIC DNA]</scope>
    <source>
        <strain evidence="2 3">B-59205</strain>
    </source>
</reference>
<comment type="caution">
    <text evidence="2">The sequence shown here is derived from an EMBL/GenBank/DDBJ whole genome shotgun (WGS) entry which is preliminary data.</text>
</comment>
<protein>
    <recommendedName>
        <fullName evidence="1">Tyrosine specific protein phosphatases domain-containing protein</fullName>
    </recommendedName>
</protein>
<dbReference type="PANTHER" id="PTHR47216:SF4">
    <property type="entry name" value="OS01G0859400 PROTEIN"/>
    <property type="match status" value="1"/>
</dbReference>
<name>A0AAW9NXF7_9BACL</name>
<dbReference type="PROSITE" id="PS50056">
    <property type="entry name" value="TYR_PHOSPHATASE_2"/>
    <property type="match status" value="1"/>
</dbReference>
<feature type="domain" description="Tyrosine specific protein phosphatases" evidence="1">
    <location>
        <begin position="57"/>
        <end position="136"/>
    </location>
</feature>
<evidence type="ECO:0000259" key="1">
    <source>
        <dbReference type="PROSITE" id="PS50056"/>
    </source>
</evidence>
<dbReference type="PANTHER" id="PTHR47216">
    <property type="match status" value="1"/>
</dbReference>
<dbReference type="Gene3D" id="3.90.190.10">
    <property type="entry name" value="Protein tyrosine phosphatase superfamily"/>
    <property type="match status" value="1"/>
</dbReference>
<dbReference type="EMBL" id="JARSFG010000044">
    <property type="protein sequence ID" value="MEC1180809.1"/>
    <property type="molecule type" value="Genomic_DNA"/>
</dbReference>
<gene>
    <name evidence="2" type="ORF">P9B03_20350</name>
</gene>
<evidence type="ECO:0000313" key="3">
    <source>
        <dbReference type="Proteomes" id="UP001344888"/>
    </source>
</evidence>